<sequence>MKRLFAIILTVTLVLTGCQSNNLTKAPEKADDVKKGSTILTLKQKYGTVDTKEVMPMYNIAQDEEFKFKFKADLRKSNLTSYDIISVHTDIKAYKASKVYAFSDNIDNTVTVRPMSWGVLASESMKKRGESSWGGAPIYYIRLNYDPDAEQLTLLDKPIIIPFTVKSELPVPNLNYVIDKDRRLSLVWDKVEGATEYKIYQRSKIILRETSNIPLQGAEEAFEGNLPRLQATTTETTFNDFLEPGKGGLGYSDKYITSHQNFGLEGEYYVTAVNGDKESNFSKGIATAPLSKQLPQSIDKQEDNKTYLSNYSDTSMLPSTLNVKFIDGSISSEPVIYDTAEVELKDYGVTVIPFHIKDTALRSYVNVESERVTQDDLDQLAKQSIAAANSGNVLPENNTPYVPSPDVPTIINDGNAPAIEPTEEQEAPAQPETQKSEMESAQPEKSSSEPAASAGEQEPAKSEDSSNSSTESNNNTLNEDTTKEKQDSISDTEPSLVDEQKSNTKYNVEQGNQEIVPEPATGDSMINADSAFEEVLAKNLIAGQREISLKAFPEAQNFTTLEDAFKKVIYQNPLILGVERYQYNYETLTLIVEYSESANEIKRKQEEIISKAKQIVGSIIKQGMSDDEKRKAIYDYLNDNAKYDDAALENAEKNDFKKTDPQFNDSFTTYGIMVKGIGVCASYASTYKLLSDLAGLESIVVTGTASGVPHAWNKVKIGSEWLNVDATNNLTNSGIPYYLYNTNDETARNLNTIADKDYWIDSELDQFRGDSNSNDYYVQHQLEVSSISEYKTKTESELKKGEYQVTLRFASPVNSDELMTATKEVLTQVDETLLDTAQLATLGSYAVLNSKPDQK</sequence>
<feature type="compositionally biased region" description="Low complexity" evidence="1">
    <location>
        <begin position="465"/>
        <end position="479"/>
    </location>
</feature>
<dbReference type="InterPro" id="IPR038765">
    <property type="entry name" value="Papain-like_cys_pep_sf"/>
</dbReference>
<evidence type="ECO:0000256" key="1">
    <source>
        <dbReference type="SAM" id="MobiDB-lite"/>
    </source>
</evidence>
<feature type="compositionally biased region" description="Polar residues" evidence="1">
    <location>
        <begin position="503"/>
        <end position="513"/>
    </location>
</feature>
<accession>A0ABS4FMM9</accession>
<evidence type="ECO:0000313" key="3">
    <source>
        <dbReference type="EMBL" id="MBP1903831.1"/>
    </source>
</evidence>
<feature type="region of interest" description="Disordered" evidence="1">
    <location>
        <begin position="391"/>
        <end position="523"/>
    </location>
</feature>
<dbReference type="InterPro" id="IPR002931">
    <property type="entry name" value="Transglutaminase-like"/>
</dbReference>
<keyword evidence="4" id="KW-1185">Reference proteome</keyword>
<name>A0ABS4FMM9_9BACL</name>
<dbReference type="PANTHER" id="PTHR46333:SF2">
    <property type="entry name" value="CYTOKINESIS PROTEIN 3"/>
    <property type="match status" value="1"/>
</dbReference>
<reference evidence="3 4" key="1">
    <citation type="submission" date="2021-03" db="EMBL/GenBank/DDBJ databases">
        <title>Genomic Encyclopedia of Type Strains, Phase IV (KMG-IV): sequencing the most valuable type-strain genomes for metagenomic binning, comparative biology and taxonomic classification.</title>
        <authorList>
            <person name="Goeker M."/>
        </authorList>
    </citation>
    <scope>NUCLEOTIDE SEQUENCE [LARGE SCALE GENOMIC DNA]</scope>
    <source>
        <strain evidence="3 4">DSM 14349</strain>
    </source>
</reference>
<evidence type="ECO:0000259" key="2">
    <source>
        <dbReference type="Pfam" id="PF01841"/>
    </source>
</evidence>
<dbReference type="Gene3D" id="2.60.40.10">
    <property type="entry name" value="Immunoglobulins"/>
    <property type="match status" value="1"/>
</dbReference>
<dbReference type="InterPro" id="IPR013783">
    <property type="entry name" value="Ig-like_fold"/>
</dbReference>
<feature type="compositionally biased region" description="Low complexity" evidence="1">
    <location>
        <begin position="427"/>
        <end position="457"/>
    </location>
</feature>
<dbReference type="PANTHER" id="PTHR46333">
    <property type="entry name" value="CYTOKINESIS PROTEIN 3"/>
    <property type="match status" value="1"/>
</dbReference>
<dbReference type="Pfam" id="PF01841">
    <property type="entry name" value="Transglut_core"/>
    <property type="match status" value="1"/>
</dbReference>
<comment type="caution">
    <text evidence="3">The sequence shown here is derived from an EMBL/GenBank/DDBJ whole genome shotgun (WGS) entry which is preliminary data.</text>
</comment>
<gene>
    <name evidence="3" type="ORF">J2Z32_000443</name>
</gene>
<dbReference type="EMBL" id="JAGGKG010000001">
    <property type="protein sequence ID" value="MBP1903831.1"/>
    <property type="molecule type" value="Genomic_DNA"/>
</dbReference>
<dbReference type="Gene3D" id="3.10.620.30">
    <property type="match status" value="1"/>
</dbReference>
<proteinExistence type="predicted"/>
<evidence type="ECO:0000313" key="4">
    <source>
        <dbReference type="Proteomes" id="UP001519272"/>
    </source>
</evidence>
<dbReference type="Proteomes" id="UP001519272">
    <property type="component" value="Unassembled WGS sequence"/>
</dbReference>
<feature type="domain" description="Transglutaminase-like" evidence="2">
    <location>
        <begin position="614"/>
        <end position="726"/>
    </location>
</feature>
<dbReference type="RefSeq" id="WP_210087485.1">
    <property type="nucleotide sequence ID" value="NZ_JAGGKG010000001.1"/>
</dbReference>
<dbReference type="SUPFAM" id="SSF54001">
    <property type="entry name" value="Cysteine proteinases"/>
    <property type="match status" value="1"/>
</dbReference>
<feature type="compositionally biased region" description="Polar residues" evidence="1">
    <location>
        <begin position="391"/>
        <end position="401"/>
    </location>
</feature>
<dbReference type="PROSITE" id="PS51257">
    <property type="entry name" value="PROKAR_LIPOPROTEIN"/>
    <property type="match status" value="1"/>
</dbReference>
<protein>
    <recommendedName>
        <fullName evidence="2">Transglutaminase-like domain-containing protein</fullName>
    </recommendedName>
</protein>
<organism evidence="3 4">
    <name type="scientific">Paenibacillus turicensis</name>
    <dbReference type="NCBI Taxonomy" id="160487"/>
    <lineage>
        <taxon>Bacteria</taxon>
        <taxon>Bacillati</taxon>
        <taxon>Bacillota</taxon>
        <taxon>Bacilli</taxon>
        <taxon>Bacillales</taxon>
        <taxon>Paenibacillaceae</taxon>
        <taxon>Paenibacillus</taxon>
    </lineage>
</organism>
<dbReference type="InterPro" id="IPR052557">
    <property type="entry name" value="CAP/Cytokinesis_protein"/>
</dbReference>